<dbReference type="InterPro" id="IPR058031">
    <property type="entry name" value="AAA_lid_NorR"/>
</dbReference>
<evidence type="ECO:0000256" key="2">
    <source>
        <dbReference type="ARBA" id="ARBA00022741"/>
    </source>
</evidence>
<dbReference type="InterPro" id="IPR009057">
    <property type="entry name" value="Homeodomain-like_sf"/>
</dbReference>
<evidence type="ECO:0000256" key="3">
    <source>
        <dbReference type="ARBA" id="ARBA00022840"/>
    </source>
</evidence>
<dbReference type="Pfam" id="PF02954">
    <property type="entry name" value="HTH_8"/>
    <property type="match status" value="1"/>
</dbReference>
<dbReference type="InterPro" id="IPR011006">
    <property type="entry name" value="CheY-like_superfamily"/>
</dbReference>
<evidence type="ECO:0000256" key="4">
    <source>
        <dbReference type="ARBA" id="ARBA00023012"/>
    </source>
</evidence>
<dbReference type="GO" id="GO:0006355">
    <property type="term" value="P:regulation of DNA-templated transcription"/>
    <property type="evidence" value="ECO:0007669"/>
    <property type="project" value="InterPro"/>
</dbReference>
<dbReference type="SUPFAM" id="SSF52172">
    <property type="entry name" value="CheY-like"/>
    <property type="match status" value="1"/>
</dbReference>
<dbReference type="Proteomes" id="UP000603545">
    <property type="component" value="Unassembled WGS sequence"/>
</dbReference>
<keyword evidence="5" id="KW-0805">Transcription regulation</keyword>
<dbReference type="InterPro" id="IPR001789">
    <property type="entry name" value="Sig_transdc_resp-reg_receiver"/>
</dbReference>
<dbReference type="PRINTS" id="PR01590">
    <property type="entry name" value="HTHFIS"/>
</dbReference>
<dbReference type="Gene3D" id="3.40.50.300">
    <property type="entry name" value="P-loop containing nucleotide triphosphate hydrolases"/>
    <property type="match status" value="1"/>
</dbReference>
<dbReference type="GO" id="GO:0043565">
    <property type="term" value="F:sequence-specific DNA binding"/>
    <property type="evidence" value="ECO:0007669"/>
    <property type="project" value="InterPro"/>
</dbReference>
<dbReference type="Gene3D" id="1.10.8.60">
    <property type="match status" value="1"/>
</dbReference>
<name>A0A8J6N5W0_9BACT</name>
<accession>A0A8J6N5W0</accession>
<evidence type="ECO:0000256" key="7">
    <source>
        <dbReference type="ARBA" id="ARBA00023163"/>
    </source>
</evidence>
<dbReference type="InterPro" id="IPR003593">
    <property type="entry name" value="AAA+_ATPase"/>
</dbReference>
<sequence length="467" mass="52757">MADTILIVDDEVDLLYGLQRTIAMEINCEVFVAKNSFDAIKLLKDRAIDVVLSDVCMPEMDGISLLRAIKEHNPFITVIMMTAYGTIEMAVKAIKHGAYDFIPKPFEEERLIHLLKRGLERNRLMRENNRLMAKICEKSPFENMVGQSAPMLNVFQAIKMLAKTDVTVLILGETGTGKDLAAQAIHDVSNRSNKQMITVNCPTLPETILESELFGYRKGAFTGAYNDKKGLFDQADGGTIFLDEIGDLSFSVQTKLLRVLQAKEIRPLGDNKSHTVNVRIIAVTNQDLQKKIADHSFRQDLYYRLNVASLTMPPLRDIREDIPLLVKHCLKKTACELKVQPKKISPEIMNYILEKDWPGNVRELENTIQGWTAITQGDIISAQVIPDIERAKHKGALDFDIAQPYKNLKENVIKGFTVSYLHRLLEHTGGNITLAAQVSGIKRQSLQKIIKRYKISVERFRTPQLPT</sequence>
<evidence type="ECO:0000313" key="12">
    <source>
        <dbReference type="Proteomes" id="UP000603545"/>
    </source>
</evidence>
<dbReference type="FunFam" id="3.40.50.2300:FF:000018">
    <property type="entry name" value="DNA-binding transcriptional regulator NtrC"/>
    <property type="match status" value="1"/>
</dbReference>
<dbReference type="AlphaFoldDB" id="A0A8J6N5W0"/>
<dbReference type="Pfam" id="PF00158">
    <property type="entry name" value="Sigma54_activat"/>
    <property type="match status" value="1"/>
</dbReference>
<dbReference type="Pfam" id="PF25601">
    <property type="entry name" value="AAA_lid_14"/>
    <property type="match status" value="1"/>
</dbReference>
<evidence type="ECO:0000256" key="6">
    <source>
        <dbReference type="ARBA" id="ARBA00023125"/>
    </source>
</evidence>
<keyword evidence="1 8" id="KW-0597">Phosphoprotein</keyword>
<dbReference type="InterPro" id="IPR025943">
    <property type="entry name" value="Sigma_54_int_dom_ATP-bd_2"/>
</dbReference>
<dbReference type="InterPro" id="IPR025944">
    <property type="entry name" value="Sigma_54_int_dom_CS"/>
</dbReference>
<dbReference type="PROSITE" id="PS50110">
    <property type="entry name" value="RESPONSE_REGULATORY"/>
    <property type="match status" value="1"/>
</dbReference>
<dbReference type="SUPFAM" id="SSF52540">
    <property type="entry name" value="P-loop containing nucleoside triphosphate hydrolases"/>
    <property type="match status" value="1"/>
</dbReference>
<dbReference type="PANTHER" id="PTHR32071:SF116">
    <property type="entry name" value="TRANSCRIPTIONAL REGULATORY PROTEIN GLRR"/>
    <property type="match status" value="1"/>
</dbReference>
<keyword evidence="6" id="KW-0238">DNA-binding</keyword>
<evidence type="ECO:0000259" key="10">
    <source>
        <dbReference type="PROSITE" id="PS50110"/>
    </source>
</evidence>
<proteinExistence type="predicted"/>
<dbReference type="PROSITE" id="PS50045">
    <property type="entry name" value="SIGMA54_INTERACT_4"/>
    <property type="match status" value="1"/>
</dbReference>
<evidence type="ECO:0000256" key="1">
    <source>
        <dbReference type="ARBA" id="ARBA00022553"/>
    </source>
</evidence>
<dbReference type="PANTHER" id="PTHR32071">
    <property type="entry name" value="TRANSCRIPTIONAL REGULATORY PROTEIN"/>
    <property type="match status" value="1"/>
</dbReference>
<dbReference type="Pfam" id="PF00072">
    <property type="entry name" value="Response_reg"/>
    <property type="match status" value="1"/>
</dbReference>
<evidence type="ECO:0000256" key="5">
    <source>
        <dbReference type="ARBA" id="ARBA00023015"/>
    </source>
</evidence>
<dbReference type="PROSITE" id="PS00676">
    <property type="entry name" value="SIGMA54_INTERACT_2"/>
    <property type="match status" value="1"/>
</dbReference>
<evidence type="ECO:0000313" key="11">
    <source>
        <dbReference type="EMBL" id="MBC8199042.1"/>
    </source>
</evidence>
<protein>
    <submittedName>
        <fullName evidence="11">Sigma-54-dependent Fis family transcriptional regulator</fullName>
    </submittedName>
</protein>
<keyword evidence="2" id="KW-0547">Nucleotide-binding</keyword>
<dbReference type="InterPro" id="IPR027417">
    <property type="entry name" value="P-loop_NTPase"/>
</dbReference>
<gene>
    <name evidence="11" type="ORF">H8E80_03230</name>
</gene>
<feature type="domain" description="Sigma-54 factor interaction" evidence="9">
    <location>
        <begin position="144"/>
        <end position="373"/>
    </location>
</feature>
<dbReference type="CDD" id="cd00009">
    <property type="entry name" value="AAA"/>
    <property type="match status" value="1"/>
</dbReference>
<dbReference type="InterPro" id="IPR002197">
    <property type="entry name" value="HTH_Fis"/>
</dbReference>
<dbReference type="EMBL" id="JACNLL010000032">
    <property type="protein sequence ID" value="MBC8199042.1"/>
    <property type="molecule type" value="Genomic_DNA"/>
</dbReference>
<dbReference type="FunFam" id="3.40.50.300:FF:000006">
    <property type="entry name" value="DNA-binding transcriptional regulator NtrC"/>
    <property type="match status" value="1"/>
</dbReference>
<organism evidence="11 12">
    <name type="scientific">Candidatus Desulfaltia bathyphila</name>
    <dbReference type="NCBI Taxonomy" id="2841697"/>
    <lineage>
        <taxon>Bacteria</taxon>
        <taxon>Pseudomonadati</taxon>
        <taxon>Thermodesulfobacteriota</taxon>
        <taxon>Desulfobacteria</taxon>
        <taxon>Desulfobacterales</taxon>
        <taxon>Desulfobacterales incertae sedis</taxon>
        <taxon>Candidatus Desulfaltia</taxon>
    </lineage>
</organism>
<dbReference type="Gene3D" id="3.40.50.2300">
    <property type="match status" value="1"/>
</dbReference>
<dbReference type="InterPro" id="IPR002078">
    <property type="entry name" value="Sigma_54_int"/>
</dbReference>
<feature type="modified residue" description="4-aspartylphosphate" evidence="8">
    <location>
        <position position="54"/>
    </location>
</feature>
<reference evidence="11 12" key="1">
    <citation type="submission" date="2020-08" db="EMBL/GenBank/DDBJ databases">
        <title>Bridging the membrane lipid divide: bacteria of the FCB group superphylum have the potential to synthesize archaeal ether lipids.</title>
        <authorList>
            <person name="Villanueva L."/>
            <person name="Von Meijenfeldt F.A.B."/>
            <person name="Westbye A.B."/>
            <person name="Yadav S."/>
            <person name="Hopmans E.C."/>
            <person name="Dutilh B.E."/>
            <person name="Sinninghe Damste J.S."/>
        </authorList>
    </citation>
    <scope>NUCLEOTIDE SEQUENCE [LARGE SCALE GENOMIC DNA]</scope>
    <source>
        <strain evidence="11">NIOZ-UU82</strain>
    </source>
</reference>
<dbReference type="Gene3D" id="1.10.10.60">
    <property type="entry name" value="Homeodomain-like"/>
    <property type="match status" value="1"/>
</dbReference>
<dbReference type="GO" id="GO:0000160">
    <property type="term" value="P:phosphorelay signal transduction system"/>
    <property type="evidence" value="ECO:0007669"/>
    <property type="project" value="UniProtKB-KW"/>
</dbReference>
<dbReference type="SUPFAM" id="SSF46689">
    <property type="entry name" value="Homeodomain-like"/>
    <property type="match status" value="1"/>
</dbReference>
<comment type="caution">
    <text evidence="11">The sequence shown here is derived from an EMBL/GenBank/DDBJ whole genome shotgun (WGS) entry which is preliminary data.</text>
</comment>
<dbReference type="SMART" id="SM00382">
    <property type="entry name" value="AAA"/>
    <property type="match status" value="1"/>
</dbReference>
<keyword evidence="7" id="KW-0804">Transcription</keyword>
<keyword evidence="4" id="KW-0902">Two-component regulatory system</keyword>
<dbReference type="SMART" id="SM00448">
    <property type="entry name" value="REC"/>
    <property type="match status" value="1"/>
</dbReference>
<evidence type="ECO:0000256" key="8">
    <source>
        <dbReference type="PROSITE-ProRule" id="PRU00169"/>
    </source>
</evidence>
<dbReference type="GO" id="GO:0005524">
    <property type="term" value="F:ATP binding"/>
    <property type="evidence" value="ECO:0007669"/>
    <property type="project" value="UniProtKB-KW"/>
</dbReference>
<evidence type="ECO:0000259" key="9">
    <source>
        <dbReference type="PROSITE" id="PS50045"/>
    </source>
</evidence>
<feature type="domain" description="Response regulatory" evidence="10">
    <location>
        <begin position="4"/>
        <end position="119"/>
    </location>
</feature>
<keyword evidence="3" id="KW-0067">ATP-binding</keyword>
<dbReference type="PROSITE" id="PS00688">
    <property type="entry name" value="SIGMA54_INTERACT_3"/>
    <property type="match status" value="1"/>
</dbReference>